<evidence type="ECO:0000313" key="3">
    <source>
        <dbReference type="Proteomes" id="UP000184749"/>
    </source>
</evidence>
<dbReference type="RefSeq" id="WP_237362110.1">
    <property type="nucleotide sequence ID" value="NZ_CP017105.1"/>
</dbReference>
<proteinExistence type="predicted"/>
<sequence length="131" mass="14302">MSKGGLFLSDFTIAAKAAAKPVPSAGPVGAERPLAEESTQTEADASLAMLTKRTPAEQEKRARDRAATQEDARSSLKNLKRAKQREIKFYVNVALDQATKARLKRAADENDLKMAAVMKAAIDFYLKENGY</sequence>
<reference evidence="2 3" key="1">
    <citation type="submission" date="2016-09" db="EMBL/GenBank/DDBJ databases">
        <title>The complete genome sequences of Rhizobium gallicum, symbiovars gallicum and phaseoli, symbionts associated to common bean (Phaseolus vulgaris).</title>
        <authorList>
            <person name="Bustos P."/>
            <person name="Santamaria R.I."/>
            <person name="Perez-Carrascal O.M."/>
            <person name="Juarez S."/>
            <person name="Lozano L."/>
            <person name="Martinez-Flores I."/>
            <person name="Martinez-Romero E."/>
            <person name="Cevallos M."/>
            <person name="Romero D."/>
            <person name="Davila G."/>
            <person name="Gonzalez V."/>
        </authorList>
    </citation>
    <scope>NUCLEOTIDE SEQUENCE [LARGE SCALE GENOMIC DNA]</scope>
    <source>
        <strain evidence="2 3">IE4872</strain>
        <plasmid evidence="3">prgalie4872d</plasmid>
    </source>
</reference>
<evidence type="ECO:0008006" key="4">
    <source>
        <dbReference type="Google" id="ProtNLM"/>
    </source>
</evidence>
<name>A0A1L5NS04_9HYPH</name>
<evidence type="ECO:0000313" key="2">
    <source>
        <dbReference type="EMBL" id="APO70639.1"/>
    </source>
</evidence>
<dbReference type="SUPFAM" id="SSF47598">
    <property type="entry name" value="Ribbon-helix-helix"/>
    <property type="match status" value="1"/>
</dbReference>
<gene>
    <name evidence="2" type="ORF">IE4872_PD00096</name>
</gene>
<dbReference type="AlphaFoldDB" id="A0A1L5NS04"/>
<dbReference type="EMBL" id="CP017105">
    <property type="protein sequence ID" value="APO70639.1"/>
    <property type="molecule type" value="Genomic_DNA"/>
</dbReference>
<dbReference type="GO" id="GO:0006355">
    <property type="term" value="P:regulation of DNA-templated transcription"/>
    <property type="evidence" value="ECO:0007669"/>
    <property type="project" value="InterPro"/>
</dbReference>
<geneLocation type="plasmid" evidence="3">
    <name>prgalie4872d</name>
</geneLocation>
<organism evidence="2 3">
    <name type="scientific">Rhizobium gallicum</name>
    <dbReference type="NCBI Taxonomy" id="56730"/>
    <lineage>
        <taxon>Bacteria</taxon>
        <taxon>Pseudomonadati</taxon>
        <taxon>Pseudomonadota</taxon>
        <taxon>Alphaproteobacteria</taxon>
        <taxon>Hyphomicrobiales</taxon>
        <taxon>Rhizobiaceae</taxon>
        <taxon>Rhizobium/Agrobacterium group</taxon>
        <taxon>Rhizobium</taxon>
    </lineage>
</organism>
<protein>
    <recommendedName>
        <fullName evidence="4">Ribbon-helix-helix domain-containing protein</fullName>
    </recommendedName>
</protein>
<feature type="compositionally biased region" description="Basic and acidic residues" evidence="1">
    <location>
        <begin position="54"/>
        <end position="74"/>
    </location>
</feature>
<dbReference type="InterPro" id="IPR010985">
    <property type="entry name" value="Ribbon_hlx_hlx"/>
</dbReference>
<feature type="region of interest" description="Disordered" evidence="1">
    <location>
        <begin position="19"/>
        <end position="78"/>
    </location>
</feature>
<dbReference type="Proteomes" id="UP000184749">
    <property type="component" value="Plasmid pRgalIE4872d"/>
</dbReference>
<dbReference type="Gene3D" id="1.10.1220.10">
    <property type="entry name" value="Met repressor-like"/>
    <property type="match status" value="1"/>
</dbReference>
<dbReference type="InterPro" id="IPR013321">
    <property type="entry name" value="Arc_rbn_hlx_hlx"/>
</dbReference>
<keyword evidence="2" id="KW-0614">Plasmid</keyword>
<accession>A0A1L5NS04</accession>
<feature type="compositionally biased region" description="Low complexity" evidence="1">
    <location>
        <begin position="19"/>
        <end position="30"/>
    </location>
</feature>
<evidence type="ECO:0000256" key="1">
    <source>
        <dbReference type="SAM" id="MobiDB-lite"/>
    </source>
</evidence>